<feature type="region of interest" description="Disordered" evidence="1">
    <location>
        <begin position="31"/>
        <end position="51"/>
    </location>
</feature>
<protein>
    <submittedName>
        <fullName evidence="2">Uncharacterized protein</fullName>
    </submittedName>
</protein>
<proteinExistence type="predicted"/>
<sequence>MDGIAAVDKRILHIIAAEQKHFPLQFKSIPDRTGTVAASPPRNGKRSGDASGALLQKCGRFWFELQLLPGCAGQNHPAVKTVCGKPGKRPRVVGMGMGQKQKFGTGNLLPGQVRIG</sequence>
<reference evidence="2" key="1">
    <citation type="submission" date="2019-08" db="EMBL/GenBank/DDBJ databases">
        <authorList>
            <person name="Kucharzyk K."/>
            <person name="Murdoch R.W."/>
            <person name="Higgins S."/>
            <person name="Loffler F."/>
        </authorList>
    </citation>
    <scope>NUCLEOTIDE SEQUENCE</scope>
</reference>
<dbReference type="AlphaFoldDB" id="A0A645H073"/>
<evidence type="ECO:0000256" key="1">
    <source>
        <dbReference type="SAM" id="MobiDB-lite"/>
    </source>
</evidence>
<accession>A0A645H073</accession>
<evidence type="ECO:0000313" key="2">
    <source>
        <dbReference type="EMBL" id="MPN31692.1"/>
    </source>
</evidence>
<comment type="caution">
    <text evidence="2">The sequence shown here is derived from an EMBL/GenBank/DDBJ whole genome shotgun (WGS) entry which is preliminary data.</text>
</comment>
<name>A0A645H073_9ZZZZ</name>
<dbReference type="EMBL" id="VSSQ01083333">
    <property type="protein sequence ID" value="MPN31692.1"/>
    <property type="molecule type" value="Genomic_DNA"/>
</dbReference>
<gene>
    <name evidence="2" type="ORF">SDC9_179166</name>
</gene>
<organism evidence="2">
    <name type="scientific">bioreactor metagenome</name>
    <dbReference type="NCBI Taxonomy" id="1076179"/>
    <lineage>
        <taxon>unclassified sequences</taxon>
        <taxon>metagenomes</taxon>
        <taxon>ecological metagenomes</taxon>
    </lineage>
</organism>